<evidence type="ECO:0000313" key="2">
    <source>
        <dbReference type="EMBL" id="KAK1129163.1"/>
    </source>
</evidence>
<evidence type="ECO:0000313" key="3">
    <source>
        <dbReference type="Proteomes" id="UP001177670"/>
    </source>
</evidence>
<proteinExistence type="predicted"/>
<name>A0AA40KQL4_9HYME</name>
<reference evidence="2" key="1">
    <citation type="submission" date="2021-10" db="EMBL/GenBank/DDBJ databases">
        <title>Melipona bicolor Genome sequencing and assembly.</title>
        <authorList>
            <person name="Araujo N.S."/>
            <person name="Arias M.C."/>
        </authorList>
    </citation>
    <scope>NUCLEOTIDE SEQUENCE</scope>
    <source>
        <strain evidence="2">USP_2M_L1-L4_2017</strain>
        <tissue evidence="2">Whole body</tissue>
    </source>
</reference>
<feature type="non-terminal residue" evidence="2">
    <location>
        <position position="192"/>
    </location>
</feature>
<feature type="compositionally biased region" description="Basic residues" evidence="1">
    <location>
        <begin position="144"/>
        <end position="153"/>
    </location>
</feature>
<feature type="region of interest" description="Disordered" evidence="1">
    <location>
        <begin position="24"/>
        <end position="153"/>
    </location>
</feature>
<sequence>MRRICRLDLLPYRSEIVLAVVAGPRSLPSPGEKQGGKGAGRTKGWRGREREGRTGGGRLYITAHEKRPSTKTFNFRSPSASSIQGVCESTGPGHESRHSAASHPFPILLAPPQTYGDGEKRRGNLPPRYHPPPRPIENFTEKRQRTRSQKRATIRRPGVSLSVDAMGLHLACTSTKLSCSIVRESNSRLDAF</sequence>
<comment type="caution">
    <text evidence="2">The sequence shown here is derived from an EMBL/GenBank/DDBJ whole genome shotgun (WGS) entry which is preliminary data.</text>
</comment>
<dbReference type="AlphaFoldDB" id="A0AA40KQL4"/>
<protein>
    <submittedName>
        <fullName evidence="2">Uncharacterized protein</fullName>
    </submittedName>
</protein>
<keyword evidence="3" id="KW-1185">Reference proteome</keyword>
<evidence type="ECO:0000256" key="1">
    <source>
        <dbReference type="SAM" id="MobiDB-lite"/>
    </source>
</evidence>
<feature type="compositionally biased region" description="Polar residues" evidence="1">
    <location>
        <begin position="70"/>
        <end position="84"/>
    </location>
</feature>
<dbReference type="EMBL" id="JAHYIQ010000009">
    <property type="protein sequence ID" value="KAK1129163.1"/>
    <property type="molecule type" value="Genomic_DNA"/>
</dbReference>
<gene>
    <name evidence="2" type="ORF">K0M31_020293</name>
</gene>
<dbReference type="Proteomes" id="UP001177670">
    <property type="component" value="Unassembled WGS sequence"/>
</dbReference>
<accession>A0AA40KQL4</accession>
<organism evidence="2 3">
    <name type="scientific">Melipona bicolor</name>
    <dbReference type="NCBI Taxonomy" id="60889"/>
    <lineage>
        <taxon>Eukaryota</taxon>
        <taxon>Metazoa</taxon>
        <taxon>Ecdysozoa</taxon>
        <taxon>Arthropoda</taxon>
        <taxon>Hexapoda</taxon>
        <taxon>Insecta</taxon>
        <taxon>Pterygota</taxon>
        <taxon>Neoptera</taxon>
        <taxon>Endopterygota</taxon>
        <taxon>Hymenoptera</taxon>
        <taxon>Apocrita</taxon>
        <taxon>Aculeata</taxon>
        <taxon>Apoidea</taxon>
        <taxon>Anthophila</taxon>
        <taxon>Apidae</taxon>
        <taxon>Melipona</taxon>
    </lineage>
</organism>